<evidence type="ECO:0000256" key="1">
    <source>
        <dbReference type="ARBA" id="ARBA00004141"/>
    </source>
</evidence>
<dbReference type="NCBIfam" id="NF041756">
    <property type="entry name" value="EfeU"/>
    <property type="match status" value="1"/>
</dbReference>
<comment type="caution">
    <text evidence="7">The sequence shown here is derived from an EMBL/GenBank/DDBJ whole genome shotgun (WGS) entry which is preliminary data.</text>
</comment>
<feature type="transmembrane region" description="Helical" evidence="6">
    <location>
        <begin position="247"/>
        <end position="266"/>
    </location>
</feature>
<gene>
    <name evidence="7" type="ORF">K7472_14240</name>
</gene>
<protein>
    <submittedName>
        <fullName evidence="7">FTR1 family protein</fullName>
    </submittedName>
</protein>
<keyword evidence="3 6" id="KW-0812">Transmembrane</keyword>
<evidence type="ECO:0000256" key="2">
    <source>
        <dbReference type="ARBA" id="ARBA00008333"/>
    </source>
</evidence>
<proteinExistence type="inferred from homology"/>
<dbReference type="Proteomes" id="UP001198565">
    <property type="component" value="Unassembled WGS sequence"/>
</dbReference>
<evidence type="ECO:0000256" key="5">
    <source>
        <dbReference type="ARBA" id="ARBA00023136"/>
    </source>
</evidence>
<evidence type="ECO:0000313" key="8">
    <source>
        <dbReference type="Proteomes" id="UP001198565"/>
    </source>
</evidence>
<feature type="transmembrane region" description="Helical" evidence="6">
    <location>
        <begin position="6"/>
        <end position="26"/>
    </location>
</feature>
<accession>A0ABS7QSV3</accession>
<feature type="transmembrane region" description="Helical" evidence="6">
    <location>
        <begin position="71"/>
        <end position="90"/>
    </location>
</feature>
<dbReference type="EMBL" id="JAINVZ010000008">
    <property type="protein sequence ID" value="MBY8886008.1"/>
    <property type="molecule type" value="Genomic_DNA"/>
</dbReference>
<organism evidence="7 8">
    <name type="scientific">Streptantibioticus parmotrematis</name>
    <dbReference type="NCBI Taxonomy" id="2873249"/>
    <lineage>
        <taxon>Bacteria</taxon>
        <taxon>Bacillati</taxon>
        <taxon>Actinomycetota</taxon>
        <taxon>Actinomycetes</taxon>
        <taxon>Kitasatosporales</taxon>
        <taxon>Streptomycetaceae</taxon>
        <taxon>Streptantibioticus</taxon>
    </lineage>
</organism>
<feature type="transmembrane region" description="Helical" evidence="6">
    <location>
        <begin position="121"/>
        <end position="144"/>
    </location>
</feature>
<feature type="transmembrane region" description="Helical" evidence="6">
    <location>
        <begin position="490"/>
        <end position="513"/>
    </location>
</feature>
<reference evidence="7 8" key="1">
    <citation type="submission" date="2021-08" db="EMBL/GenBank/DDBJ databases">
        <title>Streptomyces sp. PTM05 isolated from lichen.</title>
        <authorList>
            <person name="Somphong A."/>
            <person name="Phongsopitanun W."/>
            <person name="Tanasupawat S."/>
        </authorList>
    </citation>
    <scope>NUCLEOTIDE SEQUENCE [LARGE SCALE GENOMIC DNA]</scope>
    <source>
        <strain evidence="7 8">Ptm05</strain>
    </source>
</reference>
<evidence type="ECO:0000256" key="3">
    <source>
        <dbReference type="ARBA" id="ARBA00022692"/>
    </source>
</evidence>
<keyword evidence="8" id="KW-1185">Reference proteome</keyword>
<feature type="transmembrane region" description="Helical" evidence="6">
    <location>
        <begin position="183"/>
        <end position="203"/>
    </location>
</feature>
<sequence length="533" mass="54393">MLPTFVIGLREGLEAALIVSMIAAFLRRQGRRDMLRWVLLGVAAAVLLCVGVGLVLEAVSSNLPQRQQEGLETVIGVLAVGMVTYMVIWMRRHSRDLKAQLEGLAADAMDRAAGGGASRAMVLMAFLAVLREGFETVVFLLAAFNETSDRAGAAGGAVAGILVAVALGWGIYRGGVRLNLSRFFRVTGLVLVLVAAGLVVNALHTAHEAGWLDAGQGTTVDLSALVSPGSVQSALLTGMLGIQPHPVVVEVVGWLVYLVPVGLYVAWPPGRVPSRRTVARLGGALGAVFAVGALALAAAAPGRPSGGAVTGSGASGVRLTERTAERITVVTRPRSPAAKPTAAGAPVTITLRRAGTQAHAGVETAVYRASRPGSATAGRPATVTWEQAAALNGGRLPLGVRPASGGGPTVSLTYADTDDLTVWIAPRTGRVVDLRWTETVTGALTGTQVGTVGLDQPVATASSGLPADVVARASAAARHDAHTFDLRAGLLAWAAGLAVVAALALVTAAVAAFGRRSDAAAPEGAPVPESSTR</sequence>
<feature type="transmembrane region" description="Helical" evidence="6">
    <location>
        <begin position="38"/>
        <end position="59"/>
    </location>
</feature>
<evidence type="ECO:0000256" key="4">
    <source>
        <dbReference type="ARBA" id="ARBA00022989"/>
    </source>
</evidence>
<evidence type="ECO:0000256" key="6">
    <source>
        <dbReference type="SAM" id="Phobius"/>
    </source>
</evidence>
<feature type="transmembrane region" description="Helical" evidence="6">
    <location>
        <begin position="278"/>
        <end position="300"/>
    </location>
</feature>
<dbReference type="PANTHER" id="PTHR31632:SF2">
    <property type="entry name" value="PLASMA MEMBRANE IRON PERMEASE"/>
    <property type="match status" value="1"/>
</dbReference>
<comment type="subcellular location">
    <subcellularLocation>
        <location evidence="1">Membrane</location>
        <topology evidence="1">Multi-pass membrane protein</topology>
    </subcellularLocation>
</comment>
<name>A0ABS7QSV3_9ACTN</name>
<feature type="transmembrane region" description="Helical" evidence="6">
    <location>
        <begin position="150"/>
        <end position="171"/>
    </location>
</feature>
<dbReference type="Pfam" id="PF03239">
    <property type="entry name" value="FTR1"/>
    <property type="match status" value="1"/>
</dbReference>
<keyword evidence="4 6" id="KW-1133">Transmembrane helix</keyword>
<dbReference type="InterPro" id="IPR004923">
    <property type="entry name" value="FTR1/Fip1/EfeU"/>
</dbReference>
<dbReference type="PANTHER" id="PTHR31632">
    <property type="entry name" value="IRON TRANSPORTER FTH1"/>
    <property type="match status" value="1"/>
</dbReference>
<comment type="similarity">
    <text evidence="2">Belongs to the oxidase-dependent Fe transporter (OFeT) (TC 9.A.10.1) family.</text>
</comment>
<dbReference type="RefSeq" id="WP_222977817.1">
    <property type="nucleotide sequence ID" value="NZ_JAINVZ010000008.1"/>
</dbReference>
<keyword evidence="5 6" id="KW-0472">Membrane</keyword>
<evidence type="ECO:0000313" key="7">
    <source>
        <dbReference type="EMBL" id="MBY8886008.1"/>
    </source>
</evidence>